<dbReference type="Proteomes" id="UP000235778">
    <property type="component" value="Unassembled WGS sequence"/>
</dbReference>
<comment type="caution">
    <text evidence="2">The sequence shown here is derived from an EMBL/GenBank/DDBJ whole genome shotgun (WGS) entry which is preliminary data.</text>
</comment>
<gene>
    <name evidence="2" type="ORF">BCV30_06460</name>
</gene>
<reference evidence="3" key="1">
    <citation type="submission" date="2016-07" db="EMBL/GenBank/DDBJ databases">
        <title>Nontailed viruses are major unrecognized killers of bacteria in the ocean.</title>
        <authorList>
            <person name="Kauffman K."/>
            <person name="Hussain F."/>
            <person name="Yang J."/>
            <person name="Arevalo P."/>
            <person name="Brown J."/>
            <person name="Cutler M."/>
            <person name="Kelly L."/>
            <person name="Polz M.F."/>
        </authorList>
    </citation>
    <scope>NUCLEOTIDE SEQUENCE [LARGE SCALE GENOMIC DNA]</scope>
    <source>
        <strain evidence="3">10N.286.55.C1</strain>
    </source>
</reference>
<protein>
    <recommendedName>
        <fullName evidence="4">Bacterial Pleckstrin homology domain-containing protein</fullName>
    </recommendedName>
</protein>
<keyword evidence="1" id="KW-0472">Membrane</keyword>
<organism evidence="2 3">
    <name type="scientific">Vibrio lentus</name>
    <dbReference type="NCBI Taxonomy" id="136468"/>
    <lineage>
        <taxon>Bacteria</taxon>
        <taxon>Pseudomonadati</taxon>
        <taxon>Pseudomonadota</taxon>
        <taxon>Gammaproteobacteria</taxon>
        <taxon>Vibrionales</taxon>
        <taxon>Vibrionaceae</taxon>
        <taxon>Vibrio</taxon>
    </lineage>
</organism>
<evidence type="ECO:0008006" key="4">
    <source>
        <dbReference type="Google" id="ProtNLM"/>
    </source>
</evidence>
<proteinExistence type="predicted"/>
<sequence>MTQNISAGFLSNVVISAIFISALFLTISKANFFSLNGLIFVLVACVYLGIIYQINTSKVTISEDGLSIDGLIWSYTASKDSIINIEIVDELISNNQIKYRNNGMSIFRYKAGKFTLKSNFSAVLLTNGVGKYVVVSIKNSKFKKIIFSLDGVNMSEAPNWFNETLN</sequence>
<accession>A0A2N7BXD5</accession>
<evidence type="ECO:0000313" key="2">
    <source>
        <dbReference type="EMBL" id="PME65426.1"/>
    </source>
</evidence>
<dbReference type="AlphaFoldDB" id="A0A2N7BXD5"/>
<keyword evidence="1" id="KW-1133">Transmembrane helix</keyword>
<evidence type="ECO:0000256" key="1">
    <source>
        <dbReference type="SAM" id="Phobius"/>
    </source>
</evidence>
<keyword evidence="1" id="KW-0812">Transmembrane</keyword>
<feature type="transmembrane region" description="Helical" evidence="1">
    <location>
        <begin position="33"/>
        <end position="52"/>
    </location>
</feature>
<dbReference type="EMBL" id="MCSI01000113">
    <property type="protein sequence ID" value="PME65426.1"/>
    <property type="molecule type" value="Genomic_DNA"/>
</dbReference>
<name>A0A2N7BXD5_9VIBR</name>
<feature type="transmembrane region" description="Helical" evidence="1">
    <location>
        <begin position="7"/>
        <end position="27"/>
    </location>
</feature>
<dbReference type="RefSeq" id="WP_102268988.1">
    <property type="nucleotide sequence ID" value="NZ_MCSH01000167.1"/>
</dbReference>
<evidence type="ECO:0000313" key="3">
    <source>
        <dbReference type="Proteomes" id="UP000235778"/>
    </source>
</evidence>